<feature type="transmembrane region" description="Helical" evidence="1">
    <location>
        <begin position="18"/>
        <end position="38"/>
    </location>
</feature>
<reference evidence="4" key="1">
    <citation type="journal article" date="2013" name="Genome Biol.">
        <title>Draft genome of the mountain pine beetle, Dendroctonus ponderosae Hopkins, a major forest pest.</title>
        <authorList>
            <person name="Keeling C.I."/>
            <person name="Yuen M.M."/>
            <person name="Liao N.Y."/>
            <person name="Docking T.R."/>
            <person name="Chan S.K."/>
            <person name="Taylor G.A."/>
            <person name="Palmquist D.L."/>
            <person name="Jackman S.D."/>
            <person name="Nguyen A."/>
            <person name="Li M."/>
            <person name="Henderson H."/>
            <person name="Janes J.K."/>
            <person name="Zhao Y."/>
            <person name="Pandoh P."/>
            <person name="Moore R."/>
            <person name="Sperling F.A."/>
            <person name="Huber D.P."/>
            <person name="Birol I."/>
            <person name="Jones S.J."/>
            <person name="Bohlmann J."/>
        </authorList>
    </citation>
    <scope>NUCLEOTIDE SEQUENCE</scope>
</reference>
<keyword evidence="1" id="KW-0812">Transmembrane</keyword>
<dbReference type="PROSITE" id="PS50835">
    <property type="entry name" value="IG_LIKE"/>
    <property type="match status" value="2"/>
</dbReference>
<keyword evidence="4" id="KW-1185">Reference proteome</keyword>
<dbReference type="InterPro" id="IPR007110">
    <property type="entry name" value="Ig-like_dom"/>
</dbReference>
<dbReference type="InterPro" id="IPR013783">
    <property type="entry name" value="Ig-like_fold"/>
</dbReference>
<dbReference type="GO" id="GO:0050808">
    <property type="term" value="P:synapse organization"/>
    <property type="evidence" value="ECO:0007669"/>
    <property type="project" value="TreeGrafter"/>
</dbReference>
<evidence type="ECO:0000313" key="4">
    <source>
        <dbReference type="Proteomes" id="UP000019118"/>
    </source>
</evidence>
<protein>
    <recommendedName>
        <fullName evidence="2">Ig-like domain-containing protein</fullName>
    </recommendedName>
</protein>
<dbReference type="InterPro" id="IPR003598">
    <property type="entry name" value="Ig_sub2"/>
</dbReference>
<accession>A0AAR5QKE3</accession>
<name>A0AAR5QKE3_DENPD</name>
<dbReference type="Proteomes" id="UP000019118">
    <property type="component" value="Unassembled WGS sequence"/>
</dbReference>
<dbReference type="Pfam" id="PF00047">
    <property type="entry name" value="ig"/>
    <property type="match status" value="1"/>
</dbReference>
<keyword evidence="1" id="KW-1133">Transmembrane helix</keyword>
<keyword evidence="1" id="KW-0472">Membrane</keyword>
<dbReference type="InterPro" id="IPR037448">
    <property type="entry name" value="Zig-8"/>
</dbReference>
<dbReference type="SUPFAM" id="SSF48726">
    <property type="entry name" value="Immunoglobulin"/>
    <property type="match status" value="2"/>
</dbReference>
<dbReference type="PANTHER" id="PTHR23279">
    <property type="entry name" value="DEFECTIVE PROBOSCIS EXTENSION RESPONSE DPR -RELATED"/>
    <property type="match status" value="1"/>
</dbReference>
<dbReference type="InterPro" id="IPR013151">
    <property type="entry name" value="Immunoglobulin_dom"/>
</dbReference>
<evidence type="ECO:0000256" key="1">
    <source>
        <dbReference type="SAM" id="Phobius"/>
    </source>
</evidence>
<dbReference type="Gene3D" id="2.60.40.10">
    <property type="entry name" value="Immunoglobulins"/>
    <property type="match status" value="2"/>
</dbReference>
<dbReference type="SMART" id="SM00409">
    <property type="entry name" value="IG"/>
    <property type="match status" value="2"/>
</dbReference>
<dbReference type="GO" id="GO:0032589">
    <property type="term" value="C:neuron projection membrane"/>
    <property type="evidence" value="ECO:0007669"/>
    <property type="project" value="TreeGrafter"/>
</dbReference>
<dbReference type="PANTHER" id="PTHR23279:SF41">
    <property type="entry name" value="DEFECTIVE PROBOSCIS EXTENSION RESPONSE 4-RELATED"/>
    <property type="match status" value="1"/>
</dbReference>
<dbReference type="InterPro" id="IPR036179">
    <property type="entry name" value="Ig-like_dom_sf"/>
</dbReference>
<dbReference type="AlphaFoldDB" id="A0AAR5QKE3"/>
<evidence type="ECO:0000313" key="3">
    <source>
        <dbReference type="EnsemblMetazoa" id="XP_019773699.1"/>
    </source>
</evidence>
<evidence type="ECO:0000259" key="2">
    <source>
        <dbReference type="PROSITE" id="PS50835"/>
    </source>
</evidence>
<dbReference type="CDD" id="cd00096">
    <property type="entry name" value="Ig"/>
    <property type="match status" value="1"/>
</dbReference>
<dbReference type="InterPro" id="IPR003599">
    <property type="entry name" value="Ig_sub"/>
</dbReference>
<feature type="domain" description="Ig-like" evidence="2">
    <location>
        <begin position="49"/>
        <end position="154"/>
    </location>
</feature>
<proteinExistence type="predicted"/>
<dbReference type="EnsemblMetazoa" id="XM_019918140.1">
    <property type="protein sequence ID" value="XP_019773699.1"/>
    <property type="gene ID" value="LOC109546953"/>
</dbReference>
<dbReference type="SMART" id="SM00408">
    <property type="entry name" value="IGc2"/>
    <property type="match status" value="1"/>
</dbReference>
<reference evidence="3" key="2">
    <citation type="submission" date="2024-08" db="UniProtKB">
        <authorList>
            <consortium name="EnsemblMetazoa"/>
        </authorList>
    </citation>
    <scope>IDENTIFICATION</scope>
</reference>
<dbReference type="GeneID" id="109546953"/>
<sequence>MSGINGETQVLYSFTFEFSLVCILCIMFAPIDVLGAALKQDANQTTSSPSSVFFADNSRRNIEAIEGQTVVIPCTVRNLDRGKVSWIRTKDILILTSGPHTFASDFRFEVIHSEKNVEFWGLRIRGVKEDDAGQYECQVNSEPKMSLAYQLTVSALGEAEDSSKWLGFAKVQEPKEAYVQHASAFSISCEIFPMFTRNVNMDVWWLHDDTQILSDTKESRISIKTSFNKENNIIHSILSFDYVTWQDFGLYTCLQPSVRKDSLKLVIVEAESSEAMQRDFPSPSSSSPKFSGILPFNVVYLLLVNMYLRLAD</sequence>
<feature type="domain" description="Ig-like" evidence="2">
    <location>
        <begin position="169"/>
        <end position="253"/>
    </location>
</feature>
<organism evidence="3 4">
    <name type="scientific">Dendroctonus ponderosae</name>
    <name type="common">Mountain pine beetle</name>
    <dbReference type="NCBI Taxonomy" id="77166"/>
    <lineage>
        <taxon>Eukaryota</taxon>
        <taxon>Metazoa</taxon>
        <taxon>Ecdysozoa</taxon>
        <taxon>Arthropoda</taxon>
        <taxon>Hexapoda</taxon>
        <taxon>Insecta</taxon>
        <taxon>Pterygota</taxon>
        <taxon>Neoptera</taxon>
        <taxon>Endopterygota</taxon>
        <taxon>Coleoptera</taxon>
        <taxon>Polyphaga</taxon>
        <taxon>Cucujiformia</taxon>
        <taxon>Curculionidae</taxon>
        <taxon>Scolytinae</taxon>
        <taxon>Dendroctonus</taxon>
    </lineage>
</organism>